<keyword evidence="6" id="KW-0732">Signal</keyword>
<dbReference type="InterPro" id="IPR018253">
    <property type="entry name" value="DnaJ_domain_CS"/>
</dbReference>
<evidence type="ECO:0000313" key="10">
    <source>
        <dbReference type="RefSeq" id="XP_030746917.1"/>
    </source>
</evidence>
<evidence type="ECO:0000256" key="4">
    <source>
        <dbReference type="ARBA" id="ARBA00035002"/>
    </source>
</evidence>
<dbReference type="RefSeq" id="XP_030746920.1">
    <property type="nucleotide sequence ID" value="XM_030891060.1"/>
</dbReference>
<keyword evidence="9" id="KW-1185">Reference proteome</keyword>
<evidence type="ECO:0000259" key="7">
    <source>
        <dbReference type="PROSITE" id="PS50076"/>
    </source>
</evidence>
<dbReference type="GO" id="GO:0006914">
    <property type="term" value="P:autophagy"/>
    <property type="evidence" value="ECO:0007669"/>
    <property type="project" value="UniProtKB-KW"/>
</dbReference>
<feature type="domain" description="Thioredoxin" evidence="8">
    <location>
        <begin position="110"/>
        <end position="226"/>
    </location>
</feature>
<dbReference type="GO" id="GO:0005789">
    <property type="term" value="C:endoplasmic reticulum membrane"/>
    <property type="evidence" value="ECO:0007669"/>
    <property type="project" value="UniProtKB-SubCell"/>
</dbReference>
<dbReference type="GO" id="GO:0016671">
    <property type="term" value="F:oxidoreductase activity, acting on a sulfur group of donors, disulfide as acceptor"/>
    <property type="evidence" value="ECO:0007669"/>
    <property type="project" value="TreeGrafter"/>
</dbReference>
<dbReference type="PANTHER" id="PTHR44340">
    <property type="entry name" value="DNAJ HOMOLOG SUBFAMILY C MEMBER 10"/>
    <property type="match status" value="1"/>
</dbReference>
<evidence type="ECO:0000313" key="9">
    <source>
        <dbReference type="Proteomes" id="UP000504635"/>
    </source>
</evidence>
<evidence type="ECO:0000256" key="6">
    <source>
        <dbReference type="SAM" id="SignalP"/>
    </source>
</evidence>
<dbReference type="RefSeq" id="XP_030746918.1">
    <property type="nucleotide sequence ID" value="XM_030891058.1"/>
</dbReference>
<dbReference type="OrthoDB" id="5810603at2759"/>
<dbReference type="Gene3D" id="3.40.30.10">
    <property type="entry name" value="Glutaredoxin"/>
    <property type="match status" value="5"/>
</dbReference>
<dbReference type="GO" id="GO:0036498">
    <property type="term" value="P:IRE1-mediated unfolded protein response"/>
    <property type="evidence" value="ECO:0007669"/>
    <property type="project" value="TreeGrafter"/>
</dbReference>
<keyword evidence="3" id="KW-0072">Autophagy</keyword>
<dbReference type="SUPFAM" id="SSF52833">
    <property type="entry name" value="Thioredoxin-like"/>
    <property type="match status" value="5"/>
</dbReference>
<feature type="signal peptide" evidence="6">
    <location>
        <begin position="1"/>
        <end position="19"/>
    </location>
</feature>
<organism evidence="9 10">
    <name type="scientific">Sitophilus oryzae</name>
    <name type="common">Rice weevil</name>
    <name type="synonym">Curculio oryzae</name>
    <dbReference type="NCBI Taxonomy" id="7048"/>
    <lineage>
        <taxon>Eukaryota</taxon>
        <taxon>Metazoa</taxon>
        <taxon>Ecdysozoa</taxon>
        <taxon>Arthropoda</taxon>
        <taxon>Hexapoda</taxon>
        <taxon>Insecta</taxon>
        <taxon>Pterygota</taxon>
        <taxon>Neoptera</taxon>
        <taxon>Endopterygota</taxon>
        <taxon>Coleoptera</taxon>
        <taxon>Polyphaga</taxon>
        <taxon>Cucujiformia</taxon>
        <taxon>Curculionidae</taxon>
        <taxon>Dryophthorinae</taxon>
        <taxon>Sitophilus</taxon>
    </lineage>
</organism>
<dbReference type="GO" id="GO:0051787">
    <property type="term" value="F:misfolded protein binding"/>
    <property type="evidence" value="ECO:0007669"/>
    <property type="project" value="TreeGrafter"/>
</dbReference>
<feature type="domain" description="J" evidence="7">
    <location>
        <begin position="24"/>
        <end position="89"/>
    </location>
</feature>
<comment type="function">
    <text evidence="4">Plays an important role in regulating the size of autophagosomes during the formation process.</text>
</comment>
<evidence type="ECO:0000256" key="2">
    <source>
        <dbReference type="ARBA" id="ARBA00020921"/>
    </source>
</evidence>
<dbReference type="FunFam" id="3.40.30.10:FF:000135">
    <property type="entry name" value="DnaJ homolog subfamily C member 10"/>
    <property type="match status" value="1"/>
</dbReference>
<comment type="subcellular location">
    <subcellularLocation>
        <location evidence="1">Endoplasmic reticulum membrane</location>
        <topology evidence="1">Single-pass type IV membrane protein</topology>
    </subcellularLocation>
</comment>
<dbReference type="InterPro" id="IPR036869">
    <property type="entry name" value="J_dom_sf"/>
</dbReference>
<dbReference type="InterPro" id="IPR013766">
    <property type="entry name" value="Thioredoxin_domain"/>
</dbReference>
<name>A0A6J2X6W6_SITOR</name>
<evidence type="ECO:0000256" key="5">
    <source>
        <dbReference type="ARBA" id="ARBA00035043"/>
    </source>
</evidence>
<feature type="domain" description="Thioredoxin" evidence="8">
    <location>
        <begin position="423"/>
        <end position="545"/>
    </location>
</feature>
<evidence type="ECO:0000256" key="3">
    <source>
        <dbReference type="ARBA" id="ARBA00023006"/>
    </source>
</evidence>
<dbReference type="AlphaFoldDB" id="A0A6J2X6W6"/>
<dbReference type="GeneID" id="115875562"/>
<dbReference type="PROSITE" id="PS50076">
    <property type="entry name" value="DNAJ_2"/>
    <property type="match status" value="1"/>
</dbReference>
<dbReference type="CDD" id="cd06257">
    <property type="entry name" value="DnaJ"/>
    <property type="match status" value="1"/>
</dbReference>
<accession>A0A6J2X6W6</accession>
<dbReference type="InterPro" id="IPR001623">
    <property type="entry name" value="DnaJ_domain"/>
</dbReference>
<dbReference type="Gene3D" id="1.10.287.110">
    <property type="entry name" value="DnaJ domain"/>
    <property type="match status" value="1"/>
</dbReference>
<feature type="chain" id="PRO_5044642821" description="DnaJ homolog subfamily C member 16" evidence="6">
    <location>
        <begin position="20"/>
        <end position="775"/>
    </location>
</feature>
<dbReference type="RefSeq" id="XP_030746919.1">
    <property type="nucleotide sequence ID" value="XM_030891059.1"/>
</dbReference>
<dbReference type="RefSeq" id="XP_030746917.1">
    <property type="nucleotide sequence ID" value="XM_030891057.1"/>
</dbReference>
<dbReference type="GO" id="GO:0005788">
    <property type="term" value="C:endoplasmic reticulum lumen"/>
    <property type="evidence" value="ECO:0007669"/>
    <property type="project" value="TreeGrafter"/>
</dbReference>
<proteinExistence type="predicted"/>
<dbReference type="Pfam" id="PF00085">
    <property type="entry name" value="Thioredoxin"/>
    <property type="match status" value="4"/>
</dbReference>
<evidence type="ECO:0000256" key="1">
    <source>
        <dbReference type="ARBA" id="ARBA00004163"/>
    </source>
</evidence>
<evidence type="ECO:0000313" key="11">
    <source>
        <dbReference type="RefSeq" id="XP_030746918.1"/>
    </source>
</evidence>
<dbReference type="PROSITE" id="PS00636">
    <property type="entry name" value="DNAJ_1"/>
    <property type="match status" value="1"/>
</dbReference>
<evidence type="ECO:0000313" key="13">
    <source>
        <dbReference type="RefSeq" id="XP_030746920.1"/>
    </source>
</evidence>
<evidence type="ECO:0000259" key="8">
    <source>
        <dbReference type="PROSITE" id="PS51352"/>
    </source>
</evidence>
<dbReference type="PROSITE" id="PS51352">
    <property type="entry name" value="THIOREDOXIN_2"/>
    <property type="match status" value="3"/>
</dbReference>
<dbReference type="InterPro" id="IPR036249">
    <property type="entry name" value="Thioredoxin-like_sf"/>
</dbReference>
<dbReference type="PANTHER" id="PTHR44340:SF1">
    <property type="entry name" value="DNAJ HOMOLOG SUBFAMILY C MEMBER 10"/>
    <property type="match status" value="1"/>
</dbReference>
<dbReference type="SMART" id="SM00271">
    <property type="entry name" value="DnaJ"/>
    <property type="match status" value="1"/>
</dbReference>
<gene>
    <name evidence="10 11 12 13" type="primary">LOC115875562</name>
</gene>
<dbReference type="GO" id="GO:0015035">
    <property type="term" value="F:protein-disulfide reductase activity"/>
    <property type="evidence" value="ECO:0007669"/>
    <property type="project" value="TreeGrafter"/>
</dbReference>
<dbReference type="CDD" id="cd02961">
    <property type="entry name" value="PDI_a_family"/>
    <property type="match status" value="1"/>
</dbReference>
<reference evidence="10 11" key="1">
    <citation type="submission" date="2025-04" db="UniProtKB">
        <authorList>
            <consortium name="RefSeq"/>
        </authorList>
    </citation>
    <scope>IDENTIFICATION</scope>
    <source>
        <tissue evidence="10 11">Gonads</tissue>
    </source>
</reference>
<dbReference type="Pfam" id="PF00226">
    <property type="entry name" value="DnaJ"/>
    <property type="match status" value="1"/>
</dbReference>
<sequence length="775" mass="89466">MKHSIYVCVLFAFWCLVQADKPADYYNLLNIPRDATVQEIRKAFKNLALKMHPDKNKEDPEAEQKFIKIAKAYDVLKDPTTRKQYDLYGDEEFKNQKNKYHSYTYYRDHFGIYDDDPLITTLSKNDYEINVLDQSQVWFVNFYSPRCHHCHEMAPMWRKLATELEGIVRIAAVNCEEDYALCYQLSIDAYPSLLYYEKDSHLYDGEKYRGPKTLEALKNYVLSKVNVHIEEIDPDKWNQLKNKEWVIFFCSTVHAKCPDKGTIKEVAASLEGLLPVGIIRNIRLCEDILKNDKWYSTYSVVFWQIIDGTSKSHLIEYGDSKQILNQILNILPHPPSLDENQFQDLRTKLRLGTEKPWLICFYLGTARELDLELKRLPSIIPTINIGLIHCGKSSALCSALHITRYPTWAVVKDGGAFEIHQGRDVLHEIAAFARDSTKSTNLHALSPSDFDHIKDAGTPWYIDWYAPWCPPCKKLTPELRRASQHFEPDTVQFGMIDCTLHNSFCSKQGINSYPSMILYNNSVTRRFSGPPNEAEIVAFIQDVIKPVVVNIDDDSFGQLANKPVDELWIVNYFAPWCRACHLMELEYRNFAKSVTEFKEIIVAKVNCETYWEICNNQHITGYPTVRLYPMGSKGLSSVAIYNGERKAPAFKQWALSFIPSKVETLDEHKFIRAVIDETNLPLLVDFYAPWCVFCVHFEPQFRTVAQHLDGKVKSGKIDCESNRLFCGNQGVTAYPTVRLYLAPDKYFTLDQQDTKSIINQVTELLGSRENAHDEL</sequence>
<dbReference type="SUPFAM" id="SSF46565">
    <property type="entry name" value="Chaperone J-domain"/>
    <property type="match status" value="1"/>
</dbReference>
<feature type="domain" description="Thioredoxin" evidence="8">
    <location>
        <begin position="641"/>
        <end position="775"/>
    </location>
</feature>
<dbReference type="InterPro" id="IPR052460">
    <property type="entry name" value="ER_disulfide_reductase"/>
</dbReference>
<protein>
    <recommendedName>
        <fullName evidence="2">DnaJ homolog subfamily C member 16</fullName>
    </recommendedName>
    <alternativeName>
        <fullName evidence="5">Endoplasmic reticulum DNA J domain-containing protein 8</fullName>
    </alternativeName>
</protein>
<dbReference type="Proteomes" id="UP000504635">
    <property type="component" value="Unplaced"/>
</dbReference>
<evidence type="ECO:0000313" key="12">
    <source>
        <dbReference type="RefSeq" id="XP_030746919.1"/>
    </source>
</evidence>
<dbReference type="KEGG" id="soy:115875562"/>
<dbReference type="PRINTS" id="PR00625">
    <property type="entry name" value="JDOMAIN"/>
</dbReference>